<comment type="similarity">
    <text evidence="2">Belongs to the nitroreductase family.</text>
</comment>
<dbReference type="AlphaFoldDB" id="A0A4Z0GXW5"/>
<dbReference type="SUPFAM" id="SSF55469">
    <property type="entry name" value="FMN-dependent nitroreductase-like"/>
    <property type="match status" value="1"/>
</dbReference>
<accession>A0A4Z0GXW5</accession>
<dbReference type="InterPro" id="IPR052530">
    <property type="entry name" value="NAD(P)H_nitroreductase"/>
</dbReference>
<evidence type="ECO:0000256" key="5">
    <source>
        <dbReference type="ARBA" id="ARBA00022857"/>
    </source>
</evidence>
<dbReference type="RefSeq" id="WP_135327957.1">
    <property type="nucleotide sequence ID" value="NZ_SRJC01000003.1"/>
</dbReference>
<keyword evidence="6" id="KW-0560">Oxidoreductase</keyword>
<keyword evidence="3" id="KW-0285">Flavoprotein</keyword>
<proteinExistence type="inferred from homology"/>
<evidence type="ECO:0000259" key="8">
    <source>
        <dbReference type="Pfam" id="PF00881"/>
    </source>
</evidence>
<dbReference type="STRING" id="192814.GCA_900166575_03419"/>
<evidence type="ECO:0000256" key="1">
    <source>
        <dbReference type="ARBA" id="ARBA00001917"/>
    </source>
</evidence>
<gene>
    <name evidence="9" type="ORF">E4663_13160</name>
</gene>
<dbReference type="Gene3D" id="3.40.109.10">
    <property type="entry name" value="NADH Oxidase"/>
    <property type="match status" value="1"/>
</dbReference>
<dbReference type="GO" id="GO:0016491">
    <property type="term" value="F:oxidoreductase activity"/>
    <property type="evidence" value="ECO:0007669"/>
    <property type="project" value="UniProtKB-KW"/>
</dbReference>
<organism evidence="9 10">
    <name type="scientific">Halobacillus salinus</name>
    <dbReference type="NCBI Taxonomy" id="192814"/>
    <lineage>
        <taxon>Bacteria</taxon>
        <taxon>Bacillati</taxon>
        <taxon>Bacillota</taxon>
        <taxon>Bacilli</taxon>
        <taxon>Bacillales</taxon>
        <taxon>Bacillaceae</taxon>
        <taxon>Halobacillus</taxon>
    </lineage>
</organism>
<dbReference type="InterPro" id="IPR029479">
    <property type="entry name" value="Nitroreductase"/>
</dbReference>
<keyword evidence="10" id="KW-1185">Reference proteome</keyword>
<dbReference type="Pfam" id="PF00881">
    <property type="entry name" value="Nitroreductase"/>
    <property type="match status" value="1"/>
</dbReference>
<evidence type="ECO:0000256" key="7">
    <source>
        <dbReference type="ARBA" id="ARBA00023027"/>
    </source>
</evidence>
<comment type="cofactor">
    <cofactor evidence="1">
        <name>FMN</name>
        <dbReference type="ChEBI" id="CHEBI:58210"/>
    </cofactor>
</comment>
<dbReference type="PANTHER" id="PTHR43821">
    <property type="entry name" value="NAD(P)H NITROREDUCTASE YDJA-RELATED"/>
    <property type="match status" value="1"/>
</dbReference>
<sequence>MDLVHAITNRRSIHEFTEDEVPKDVLREIFSKAAWAPTHRMKEPWLLNIYQGEGIEPYVSAVLSSYERQGFFDNYNEEKQERMKEGIRQFLKNIPHHALVYMERDSDLIKYEEDYASVCAFIQNAQLLSWERGIGVLWTTSPYLHDPQFAEDIGIGPDTYKLVAVLQMGYPNRVPKAKPRTPIEEKMTFIQS</sequence>
<comment type="caution">
    <text evidence="9">The sequence shown here is derived from an EMBL/GenBank/DDBJ whole genome shotgun (WGS) entry which is preliminary data.</text>
</comment>
<dbReference type="Proteomes" id="UP000297982">
    <property type="component" value="Unassembled WGS sequence"/>
</dbReference>
<evidence type="ECO:0000313" key="10">
    <source>
        <dbReference type="Proteomes" id="UP000297982"/>
    </source>
</evidence>
<evidence type="ECO:0000313" key="9">
    <source>
        <dbReference type="EMBL" id="TGB02287.1"/>
    </source>
</evidence>
<evidence type="ECO:0000256" key="3">
    <source>
        <dbReference type="ARBA" id="ARBA00022630"/>
    </source>
</evidence>
<evidence type="ECO:0000256" key="6">
    <source>
        <dbReference type="ARBA" id="ARBA00023002"/>
    </source>
</evidence>
<keyword evidence="5" id="KW-0521">NADP</keyword>
<reference evidence="9 10" key="1">
    <citation type="journal article" date="2003" name="Int. J. Syst. Evol. Microbiol.">
        <title>Halobacillus salinus sp. nov., isolated from a salt lake on the coast of the East Sea in Korea.</title>
        <authorList>
            <person name="Yoon J.H."/>
            <person name="Kang K.H."/>
            <person name="Park Y.H."/>
        </authorList>
    </citation>
    <scope>NUCLEOTIDE SEQUENCE [LARGE SCALE GENOMIC DNA]</scope>
    <source>
        <strain evidence="9 10">HSL-3</strain>
    </source>
</reference>
<dbReference type="InterPro" id="IPR026021">
    <property type="entry name" value="YdjA-like"/>
</dbReference>
<dbReference type="CDD" id="cd02135">
    <property type="entry name" value="YdjA-like"/>
    <property type="match status" value="1"/>
</dbReference>
<dbReference type="InterPro" id="IPR000415">
    <property type="entry name" value="Nitroreductase-like"/>
</dbReference>
<dbReference type="EMBL" id="SRJC01000003">
    <property type="protein sequence ID" value="TGB02287.1"/>
    <property type="molecule type" value="Genomic_DNA"/>
</dbReference>
<protein>
    <submittedName>
        <fullName evidence="9">Nitroreductase</fullName>
    </submittedName>
</protein>
<name>A0A4Z0GXW5_9BACI</name>
<dbReference type="PANTHER" id="PTHR43821:SF1">
    <property type="entry name" value="NAD(P)H NITROREDUCTASE YDJA-RELATED"/>
    <property type="match status" value="1"/>
</dbReference>
<keyword evidence="7" id="KW-0520">NAD</keyword>
<keyword evidence="4" id="KW-0288">FMN</keyword>
<evidence type="ECO:0000256" key="2">
    <source>
        <dbReference type="ARBA" id="ARBA00007118"/>
    </source>
</evidence>
<feature type="domain" description="Nitroreductase" evidence="8">
    <location>
        <begin position="7"/>
        <end position="170"/>
    </location>
</feature>
<evidence type="ECO:0000256" key="4">
    <source>
        <dbReference type="ARBA" id="ARBA00022643"/>
    </source>
</evidence>